<protein>
    <submittedName>
        <fullName evidence="6">Transcriptional regulatory protein</fullName>
    </submittedName>
</protein>
<dbReference type="InterPro" id="IPR036388">
    <property type="entry name" value="WH-like_DNA-bd_sf"/>
</dbReference>
<dbReference type="AlphaFoldDB" id="B8CUZ5"/>
<dbReference type="SMART" id="SM00862">
    <property type="entry name" value="Trans_reg_C"/>
    <property type="match status" value="1"/>
</dbReference>
<organism evidence="6 7">
    <name type="scientific">Shewanella piezotolerans (strain WP3 / JCM 13877)</name>
    <dbReference type="NCBI Taxonomy" id="225849"/>
    <lineage>
        <taxon>Bacteria</taxon>
        <taxon>Pseudomonadati</taxon>
        <taxon>Pseudomonadota</taxon>
        <taxon>Gammaproteobacteria</taxon>
        <taxon>Alteromonadales</taxon>
        <taxon>Shewanellaceae</taxon>
        <taxon>Shewanella</taxon>
    </lineage>
</organism>
<dbReference type="InterPro" id="IPR016032">
    <property type="entry name" value="Sig_transdc_resp-reg_C-effctor"/>
</dbReference>
<keyword evidence="2 3" id="KW-0238">DNA-binding</keyword>
<dbReference type="CDD" id="cd00383">
    <property type="entry name" value="trans_reg_C"/>
    <property type="match status" value="1"/>
</dbReference>
<dbReference type="eggNOG" id="COG0823">
    <property type="taxonomic scope" value="Bacteria"/>
</dbReference>
<dbReference type="HOGENOM" id="CLU_023103_0_0_6"/>
<evidence type="ECO:0000259" key="5">
    <source>
        <dbReference type="PROSITE" id="PS51755"/>
    </source>
</evidence>
<comment type="similarity">
    <text evidence="1">Belongs to the TolB family.</text>
</comment>
<keyword evidence="7" id="KW-1185">Reference proteome</keyword>
<dbReference type="InterPro" id="IPR001867">
    <property type="entry name" value="OmpR/PhoB-type_DNA-bd"/>
</dbReference>
<feature type="transmembrane region" description="Helical" evidence="4">
    <location>
        <begin position="115"/>
        <end position="132"/>
    </location>
</feature>
<evidence type="ECO:0000313" key="6">
    <source>
        <dbReference type="EMBL" id="ACJ31471.1"/>
    </source>
</evidence>
<reference evidence="6 7" key="1">
    <citation type="journal article" date="2008" name="PLoS ONE">
        <title>Environmental adaptation: genomic analysis of the piezotolerant and psychrotolerant deep-sea iron reducing bacterium Shewanella piezotolerans WP3.</title>
        <authorList>
            <person name="Wang F."/>
            <person name="Wang J."/>
            <person name="Jian H."/>
            <person name="Zhang B."/>
            <person name="Li S."/>
            <person name="Wang F."/>
            <person name="Zeng X."/>
            <person name="Gao L."/>
            <person name="Bartlett D.H."/>
            <person name="Yu J."/>
            <person name="Hu S."/>
            <person name="Xiao X."/>
        </authorList>
    </citation>
    <scope>NUCLEOTIDE SEQUENCE [LARGE SCALE GENOMIC DNA]</scope>
    <source>
        <strain evidence="7">WP3 / JCM 13877</strain>
    </source>
</reference>
<dbReference type="GO" id="GO:0000160">
    <property type="term" value="P:phosphorelay signal transduction system"/>
    <property type="evidence" value="ECO:0007669"/>
    <property type="project" value="InterPro"/>
</dbReference>
<evidence type="ECO:0000256" key="2">
    <source>
        <dbReference type="ARBA" id="ARBA00023125"/>
    </source>
</evidence>
<feature type="DNA-binding region" description="OmpR/PhoB-type" evidence="3">
    <location>
        <begin position="1"/>
        <end position="75"/>
    </location>
</feature>
<dbReference type="Gene3D" id="2.120.10.30">
    <property type="entry name" value="TolB, C-terminal domain"/>
    <property type="match status" value="2"/>
</dbReference>
<accession>B8CUZ5</accession>
<dbReference type="GO" id="GO:0006355">
    <property type="term" value="P:regulation of DNA-templated transcription"/>
    <property type="evidence" value="ECO:0007669"/>
    <property type="project" value="InterPro"/>
</dbReference>
<dbReference type="PROSITE" id="PS51755">
    <property type="entry name" value="OMPR_PHOB"/>
    <property type="match status" value="1"/>
</dbReference>
<evidence type="ECO:0000313" key="7">
    <source>
        <dbReference type="Proteomes" id="UP000000753"/>
    </source>
</evidence>
<dbReference type="Gene3D" id="1.10.10.10">
    <property type="entry name" value="Winged helix-like DNA-binding domain superfamily/Winged helix DNA-binding domain"/>
    <property type="match status" value="1"/>
</dbReference>
<dbReference type="KEGG" id="swp:swp_4848"/>
<dbReference type="InterPro" id="IPR011042">
    <property type="entry name" value="6-blade_b-propeller_TolB-like"/>
</dbReference>
<feature type="domain" description="OmpR/PhoB-type" evidence="5">
    <location>
        <begin position="1"/>
        <end position="75"/>
    </location>
</feature>
<keyword evidence="4" id="KW-0812">Transmembrane</keyword>
<name>B8CUZ5_SHEPW</name>
<keyword evidence="4" id="KW-0472">Membrane</keyword>
<dbReference type="PANTHER" id="PTHR36842:SF1">
    <property type="entry name" value="PROTEIN TOLB"/>
    <property type="match status" value="1"/>
</dbReference>
<dbReference type="PANTHER" id="PTHR36842">
    <property type="entry name" value="PROTEIN TOLB HOMOLOG"/>
    <property type="match status" value="1"/>
</dbReference>
<proteinExistence type="inferred from homology"/>
<dbReference type="Pfam" id="PF07676">
    <property type="entry name" value="PD40"/>
    <property type="match status" value="2"/>
</dbReference>
<dbReference type="Pfam" id="PF00486">
    <property type="entry name" value="Trans_reg_C"/>
    <property type="match status" value="1"/>
</dbReference>
<dbReference type="SUPFAM" id="SSF46894">
    <property type="entry name" value="C-terminal effector domain of the bipartite response regulators"/>
    <property type="match status" value="1"/>
</dbReference>
<sequence length="662" mass="74944">MLVEPKAMMVLQYLASRPGETVSRQVLFEEFWPKQVVTEDALNRVMSSLRRLFKDNASNPEYIATIRKVGYKLVADVTVLNALTTEQQATLQNEPALIQATVANEERQIIGVMRWLAYLVIASVFIFGWRYLQHDKQQLAPANIQRLTHDKAINIMPTQSHQGDSFVYIAAEQGAVDQLMLREKTQTFPKRLGSTSSYSYPVFSPNDKRIAAIAQQPNQQFAIEIFTADNRQSQSVIPLEAVSHGLSWHPTANMLAYSQPTSPNGNHSIQLWDQDKHQATTLTEAIPGAHDTKPIFSPSGDRLVFQRQIAFKEHAIFSSDLAGNSHKVSHYFSDILGVSWLNDEQLLVSLNKGLFTLSLSGEIAPWSSTEVVGAQDIDHHPQQASSLFSKRTRRHQNLIYDFTSQPSRFALTRSDADDYAANISPDTKHFAFVSDRSGQKSLWFRSSDQLTRIEGSEFSEIFDISWSADSSHFSAVVKDQGRYGLLIYAVASAKHQLHWQSTRAINGIGWKTAQTLLYSELNRDNKQINWQLKSLDIASSDIINMAKFDVFQARLTPNKDKLLFIDANTRDLWSWDWHSTPQKLNSASRLDRNWDVNQQQILWIEQISGKTQLMRSNLDSAMITAEHAEALSSLYRPQATLHGLAATEVKQLQADIWQINQL</sequence>
<dbReference type="EMBL" id="CP000472">
    <property type="protein sequence ID" value="ACJ31471.1"/>
    <property type="molecule type" value="Genomic_DNA"/>
</dbReference>
<dbReference type="InterPro" id="IPR011659">
    <property type="entry name" value="WD40"/>
</dbReference>
<dbReference type="eggNOG" id="COG3710">
    <property type="taxonomic scope" value="Bacteria"/>
</dbReference>
<dbReference type="STRING" id="225849.swp_4848"/>
<evidence type="ECO:0000256" key="3">
    <source>
        <dbReference type="PROSITE-ProRule" id="PRU01091"/>
    </source>
</evidence>
<dbReference type="GO" id="GO:0003677">
    <property type="term" value="F:DNA binding"/>
    <property type="evidence" value="ECO:0007669"/>
    <property type="project" value="UniProtKB-UniRule"/>
</dbReference>
<dbReference type="SUPFAM" id="SSF82171">
    <property type="entry name" value="DPP6 N-terminal domain-like"/>
    <property type="match status" value="1"/>
</dbReference>
<keyword evidence="4" id="KW-1133">Transmembrane helix</keyword>
<gene>
    <name evidence="6" type="ordered locus">swp_4848</name>
</gene>
<dbReference type="Proteomes" id="UP000000753">
    <property type="component" value="Chromosome"/>
</dbReference>
<evidence type="ECO:0000256" key="1">
    <source>
        <dbReference type="ARBA" id="ARBA00009820"/>
    </source>
</evidence>
<evidence type="ECO:0000256" key="4">
    <source>
        <dbReference type="SAM" id="Phobius"/>
    </source>
</evidence>